<feature type="chain" id="PRO_5043957477" evidence="2">
    <location>
        <begin position="26"/>
        <end position="381"/>
    </location>
</feature>
<feature type="region of interest" description="Disordered" evidence="1">
    <location>
        <begin position="123"/>
        <end position="143"/>
    </location>
</feature>
<evidence type="ECO:0000313" key="4">
    <source>
        <dbReference type="Proteomes" id="UP001430953"/>
    </source>
</evidence>
<dbReference type="EMBL" id="JADYXP020000002">
    <property type="protein sequence ID" value="KAL0131715.1"/>
    <property type="molecule type" value="Genomic_DNA"/>
</dbReference>
<evidence type="ECO:0000256" key="1">
    <source>
        <dbReference type="SAM" id="MobiDB-lite"/>
    </source>
</evidence>
<keyword evidence="2" id="KW-0732">Signal</keyword>
<reference evidence="3 4" key="1">
    <citation type="submission" date="2023-03" db="EMBL/GenBank/DDBJ databases">
        <title>High recombination rates correlate with genetic variation in Cardiocondyla obscurior ants.</title>
        <authorList>
            <person name="Errbii M."/>
        </authorList>
    </citation>
    <scope>NUCLEOTIDE SEQUENCE [LARGE SCALE GENOMIC DNA]</scope>
    <source>
        <strain evidence="3">Alpha-2009</strain>
        <tissue evidence="3">Whole body</tissue>
    </source>
</reference>
<name>A0AAW2GWN3_9HYME</name>
<comment type="caution">
    <text evidence="3">The sequence shown here is derived from an EMBL/GenBank/DDBJ whole genome shotgun (WGS) entry which is preliminary data.</text>
</comment>
<dbReference type="AlphaFoldDB" id="A0AAW2GWN3"/>
<dbReference type="Proteomes" id="UP001430953">
    <property type="component" value="Unassembled WGS sequence"/>
</dbReference>
<organism evidence="3 4">
    <name type="scientific">Cardiocondyla obscurior</name>
    <dbReference type="NCBI Taxonomy" id="286306"/>
    <lineage>
        <taxon>Eukaryota</taxon>
        <taxon>Metazoa</taxon>
        <taxon>Ecdysozoa</taxon>
        <taxon>Arthropoda</taxon>
        <taxon>Hexapoda</taxon>
        <taxon>Insecta</taxon>
        <taxon>Pterygota</taxon>
        <taxon>Neoptera</taxon>
        <taxon>Endopterygota</taxon>
        <taxon>Hymenoptera</taxon>
        <taxon>Apocrita</taxon>
        <taxon>Aculeata</taxon>
        <taxon>Formicoidea</taxon>
        <taxon>Formicidae</taxon>
        <taxon>Myrmicinae</taxon>
        <taxon>Cardiocondyla</taxon>
    </lineage>
</organism>
<evidence type="ECO:0000313" key="3">
    <source>
        <dbReference type="EMBL" id="KAL0131715.1"/>
    </source>
</evidence>
<protein>
    <submittedName>
        <fullName evidence="3">Uncharacterized protein</fullName>
    </submittedName>
</protein>
<sequence>MSRKVPSYVSFFLCAIIISAERTSGASDRCTEMMKLDIDEIESHLAELNLTDVPTVKMMTAGFKCPVATLPFGALKSDWARLLLLQEAQPDGSVVKTKLVRLIRILIIAYYQMEERIDVTSPQTKPVEKPVTEKTTVSAAMSQPSYSSNVSAAETSIANTNRCSCTDSSLKNATVGDSSMIKLDAMVIKTATTEGSFNSSATVAVSSDATHQNATLLVDPTATTHYPDDVKKTALRKINKCLRRLFNTAQQPVKIFEPAKTKTKTERAARKASEIDDRGGDRKVIRITPPTNEFWRYVTLPTKALLKIDGVPPANNRLERLKELGAGTRKSRKRMKLSNDVYESFRQFHGVEPAGERRTSQSESFAGPVIKRCGERVDRRN</sequence>
<proteinExistence type="predicted"/>
<gene>
    <name evidence="3" type="ORF">PUN28_002933</name>
</gene>
<evidence type="ECO:0000256" key="2">
    <source>
        <dbReference type="SAM" id="SignalP"/>
    </source>
</evidence>
<accession>A0AAW2GWN3</accession>
<feature type="compositionally biased region" description="Polar residues" evidence="1">
    <location>
        <begin position="133"/>
        <end position="143"/>
    </location>
</feature>
<keyword evidence="4" id="KW-1185">Reference proteome</keyword>
<feature type="signal peptide" evidence="2">
    <location>
        <begin position="1"/>
        <end position="25"/>
    </location>
</feature>